<evidence type="ECO:0000313" key="4">
    <source>
        <dbReference type="Proteomes" id="UP000037069"/>
    </source>
</evidence>
<dbReference type="AlphaFoldDB" id="A0A0L0BYK0"/>
<comment type="caution">
    <text evidence="3">The sequence shown here is derived from an EMBL/GenBank/DDBJ whole genome shotgun (WGS) entry which is preliminary data.</text>
</comment>
<dbReference type="Proteomes" id="UP000037069">
    <property type="component" value="Unassembled WGS sequence"/>
</dbReference>
<proteinExistence type="predicted"/>
<feature type="chain" id="PRO_5005535442" evidence="2">
    <location>
        <begin position="27"/>
        <end position="134"/>
    </location>
</feature>
<keyword evidence="4" id="KW-1185">Reference proteome</keyword>
<sequence length="134" mass="15606">MDLMHLMPYITLLLCLLFTLIAETSARAFTDLDTFISTPVDIDDRFNDEYFANYQTRSVAPKDSLLNRLRRGYYYIDDGEITPVNPTDIQTGRRRQDTGDSNESDQNGVKYTPLLRYHQTHAKRKKLFVPNFFG</sequence>
<evidence type="ECO:0000256" key="2">
    <source>
        <dbReference type="SAM" id="SignalP"/>
    </source>
</evidence>
<evidence type="ECO:0000256" key="1">
    <source>
        <dbReference type="SAM" id="MobiDB-lite"/>
    </source>
</evidence>
<dbReference type="EMBL" id="JRES01001157">
    <property type="protein sequence ID" value="KNC25118.1"/>
    <property type="molecule type" value="Genomic_DNA"/>
</dbReference>
<feature type="compositionally biased region" description="Polar residues" evidence="1">
    <location>
        <begin position="99"/>
        <end position="109"/>
    </location>
</feature>
<organism evidence="3 4">
    <name type="scientific">Lucilia cuprina</name>
    <name type="common">Green bottle fly</name>
    <name type="synonym">Australian sheep blowfly</name>
    <dbReference type="NCBI Taxonomy" id="7375"/>
    <lineage>
        <taxon>Eukaryota</taxon>
        <taxon>Metazoa</taxon>
        <taxon>Ecdysozoa</taxon>
        <taxon>Arthropoda</taxon>
        <taxon>Hexapoda</taxon>
        <taxon>Insecta</taxon>
        <taxon>Pterygota</taxon>
        <taxon>Neoptera</taxon>
        <taxon>Endopterygota</taxon>
        <taxon>Diptera</taxon>
        <taxon>Brachycera</taxon>
        <taxon>Muscomorpha</taxon>
        <taxon>Oestroidea</taxon>
        <taxon>Calliphoridae</taxon>
        <taxon>Luciliinae</taxon>
        <taxon>Lucilia</taxon>
    </lineage>
</organism>
<accession>A0A0L0BYK0</accession>
<name>A0A0L0BYK0_LUCCU</name>
<feature type="region of interest" description="Disordered" evidence="1">
    <location>
        <begin position="79"/>
        <end position="109"/>
    </location>
</feature>
<gene>
    <name evidence="3" type="ORF">FF38_07804</name>
</gene>
<evidence type="ECO:0000313" key="3">
    <source>
        <dbReference type="EMBL" id="KNC25118.1"/>
    </source>
</evidence>
<feature type="signal peptide" evidence="2">
    <location>
        <begin position="1"/>
        <end position="26"/>
    </location>
</feature>
<keyword evidence="2" id="KW-0732">Signal</keyword>
<dbReference type="STRING" id="7375.A0A0L0BYK0"/>
<reference evidence="3 4" key="1">
    <citation type="journal article" date="2015" name="Nat. Commun.">
        <title>Lucilia cuprina genome unlocks parasitic fly biology to underpin future interventions.</title>
        <authorList>
            <person name="Anstead C.A."/>
            <person name="Korhonen P.K."/>
            <person name="Young N.D."/>
            <person name="Hall R.S."/>
            <person name="Jex A.R."/>
            <person name="Murali S.C."/>
            <person name="Hughes D.S."/>
            <person name="Lee S.F."/>
            <person name="Perry T."/>
            <person name="Stroehlein A.J."/>
            <person name="Ansell B.R."/>
            <person name="Breugelmans B."/>
            <person name="Hofmann A."/>
            <person name="Qu J."/>
            <person name="Dugan S."/>
            <person name="Lee S.L."/>
            <person name="Chao H."/>
            <person name="Dinh H."/>
            <person name="Han Y."/>
            <person name="Doddapaneni H.V."/>
            <person name="Worley K.C."/>
            <person name="Muzny D.M."/>
            <person name="Ioannidis P."/>
            <person name="Waterhouse R.M."/>
            <person name="Zdobnov E.M."/>
            <person name="James P.J."/>
            <person name="Bagnall N.H."/>
            <person name="Kotze A.C."/>
            <person name="Gibbs R.A."/>
            <person name="Richards S."/>
            <person name="Batterham P."/>
            <person name="Gasser R.B."/>
        </authorList>
    </citation>
    <scope>NUCLEOTIDE SEQUENCE [LARGE SCALE GENOMIC DNA]</scope>
    <source>
        <strain evidence="3 4">LS</strain>
        <tissue evidence="3">Full body</tissue>
    </source>
</reference>
<dbReference type="OrthoDB" id="7882602at2759"/>
<protein>
    <submittedName>
        <fullName evidence="3">Uncharacterized protein</fullName>
    </submittedName>
</protein>